<feature type="region of interest" description="Disordered" evidence="1">
    <location>
        <begin position="1"/>
        <end position="41"/>
    </location>
</feature>
<organism evidence="2 3">
    <name type="scientific">Xyrichtys novacula</name>
    <name type="common">Pearly razorfish</name>
    <name type="synonym">Hemipteronotus novacula</name>
    <dbReference type="NCBI Taxonomy" id="13765"/>
    <lineage>
        <taxon>Eukaryota</taxon>
        <taxon>Metazoa</taxon>
        <taxon>Chordata</taxon>
        <taxon>Craniata</taxon>
        <taxon>Vertebrata</taxon>
        <taxon>Euteleostomi</taxon>
        <taxon>Actinopterygii</taxon>
        <taxon>Neopterygii</taxon>
        <taxon>Teleostei</taxon>
        <taxon>Neoteleostei</taxon>
        <taxon>Acanthomorphata</taxon>
        <taxon>Eupercaria</taxon>
        <taxon>Labriformes</taxon>
        <taxon>Labridae</taxon>
        <taxon>Xyrichtys</taxon>
    </lineage>
</organism>
<reference evidence="2" key="1">
    <citation type="submission" date="2023-08" db="EMBL/GenBank/DDBJ databases">
        <authorList>
            <person name="Alioto T."/>
            <person name="Alioto T."/>
            <person name="Gomez Garrido J."/>
        </authorList>
    </citation>
    <scope>NUCLEOTIDE SEQUENCE</scope>
</reference>
<evidence type="ECO:0000256" key="1">
    <source>
        <dbReference type="SAM" id="MobiDB-lite"/>
    </source>
</evidence>
<dbReference type="EMBL" id="OY660874">
    <property type="protein sequence ID" value="CAJ1067793.1"/>
    <property type="molecule type" value="Genomic_DNA"/>
</dbReference>
<evidence type="ECO:0000313" key="2">
    <source>
        <dbReference type="EMBL" id="CAJ1067793.1"/>
    </source>
</evidence>
<dbReference type="Proteomes" id="UP001178508">
    <property type="component" value="Chromosome 11"/>
</dbReference>
<accession>A0AAV1G5E4</accession>
<evidence type="ECO:0000313" key="3">
    <source>
        <dbReference type="Proteomes" id="UP001178508"/>
    </source>
</evidence>
<feature type="compositionally biased region" description="Basic and acidic residues" evidence="1">
    <location>
        <begin position="15"/>
        <end position="41"/>
    </location>
</feature>
<proteinExistence type="predicted"/>
<gene>
    <name evidence="2" type="ORF">XNOV1_A014353</name>
</gene>
<sequence length="177" mass="21182">MRSPQSVRKAGVRVGVRDRPQRKTGNEDRPPDPDREAETRRQTKMEQLHLEAYWSMHRLRDALCQRYSALLRDKVNSQRIQLLQRREAERVKSEGLKTPRIMRTTFSKLQHDDSHLKTLHKTSFYLIFDLQTQLAERGRLQTHQDLEDFHRLIEYRRPPSELQKSLEDVRRRSSVTV</sequence>
<dbReference type="AlphaFoldDB" id="A0AAV1G5E4"/>
<protein>
    <submittedName>
        <fullName evidence="2">Uncharacterized protein si:ch211-130h14.4 isoform X4</fullName>
    </submittedName>
</protein>
<keyword evidence="3" id="KW-1185">Reference proteome</keyword>
<name>A0AAV1G5E4_XYRNO</name>